<dbReference type="InterPro" id="IPR001207">
    <property type="entry name" value="Transposase_mutator"/>
</dbReference>
<dbReference type="GO" id="GO:0003677">
    <property type="term" value="F:DNA binding"/>
    <property type="evidence" value="ECO:0007669"/>
    <property type="project" value="UniProtKB-UniRule"/>
</dbReference>
<feature type="region of interest" description="Disordered" evidence="7">
    <location>
        <begin position="60"/>
        <end position="85"/>
    </location>
</feature>
<evidence type="ECO:0000256" key="4">
    <source>
        <dbReference type="ARBA" id="ARBA00023125"/>
    </source>
</evidence>
<protein>
    <recommendedName>
        <fullName evidence="6">Mutator family transposase</fullName>
    </recommendedName>
</protein>
<proteinExistence type="inferred from homology"/>
<keyword evidence="5 6" id="KW-0233">DNA recombination</keyword>
<keyword evidence="9" id="KW-1185">Reference proteome</keyword>
<dbReference type="PANTHER" id="PTHR33217">
    <property type="entry name" value="TRANSPOSASE FOR INSERTION SEQUENCE ELEMENT IS1081"/>
    <property type="match status" value="1"/>
</dbReference>
<comment type="caution">
    <text evidence="8">The sequence shown here is derived from an EMBL/GenBank/DDBJ whole genome shotgun (WGS) entry which is preliminary data.</text>
</comment>
<dbReference type="NCBIfam" id="NF033543">
    <property type="entry name" value="transpos_IS256"/>
    <property type="match status" value="1"/>
</dbReference>
<dbReference type="AlphaFoldDB" id="A0A4R4ZT21"/>
<comment type="similarity">
    <text evidence="2 6">Belongs to the transposase mutator family.</text>
</comment>
<dbReference type="PANTHER" id="PTHR33217:SF8">
    <property type="entry name" value="MUTATOR FAMILY TRANSPOSASE"/>
    <property type="match status" value="1"/>
</dbReference>
<evidence type="ECO:0000256" key="2">
    <source>
        <dbReference type="ARBA" id="ARBA00010961"/>
    </source>
</evidence>
<feature type="compositionally biased region" description="Polar residues" evidence="7">
    <location>
        <begin position="73"/>
        <end position="85"/>
    </location>
</feature>
<dbReference type="GO" id="GO:0006313">
    <property type="term" value="P:DNA transposition"/>
    <property type="evidence" value="ECO:0007669"/>
    <property type="project" value="UniProtKB-UniRule"/>
</dbReference>
<evidence type="ECO:0000313" key="9">
    <source>
        <dbReference type="Proteomes" id="UP000295578"/>
    </source>
</evidence>
<reference evidence="8 9" key="1">
    <citation type="submission" date="2019-03" db="EMBL/GenBank/DDBJ databases">
        <title>Draft genome sequences of novel Actinobacteria.</title>
        <authorList>
            <person name="Sahin N."/>
            <person name="Ay H."/>
            <person name="Saygin H."/>
        </authorList>
    </citation>
    <scope>NUCLEOTIDE SEQUENCE [LARGE SCALE GENOMIC DNA]</scope>
    <source>
        <strain evidence="8 9">DSM 45941</strain>
    </source>
</reference>
<comment type="function">
    <text evidence="1 6">Required for the transposition of the insertion element.</text>
</comment>
<evidence type="ECO:0000313" key="8">
    <source>
        <dbReference type="EMBL" id="TDD61560.1"/>
    </source>
</evidence>
<sequence>MTNDDKGTAAGGLDVQLAAELIEKAKAEGVSLVGPDGLLAGVTRTVLQAALEAEMTDHLGYDKGERPARPTGNHRNGTSAKTVSTEVGPVRVEVPRDRRGGFEPQIVPKHARRIEGFDESIISLYAKGLTTGEIRAHLAEIYQVEVSRDLISRVTDKVVEEMEAWRARPLDGVYPVVLIDAIYVKIREGQVANRPIYVALGINCHGERDVLGLWVGTGGEGAKHWMTVLAELRNRGVADVCIACCDCEDHGVLSQAAA</sequence>
<dbReference type="Proteomes" id="UP000295578">
    <property type="component" value="Unassembled WGS sequence"/>
</dbReference>
<keyword evidence="4 6" id="KW-0238">DNA-binding</keyword>
<evidence type="ECO:0000256" key="6">
    <source>
        <dbReference type="RuleBase" id="RU365089"/>
    </source>
</evidence>
<dbReference type="GO" id="GO:0004803">
    <property type="term" value="F:transposase activity"/>
    <property type="evidence" value="ECO:0007669"/>
    <property type="project" value="UniProtKB-UniRule"/>
</dbReference>
<keyword evidence="3 6" id="KW-0815">Transposition</keyword>
<dbReference type="EMBL" id="SMKY01000473">
    <property type="protein sequence ID" value="TDD61560.1"/>
    <property type="molecule type" value="Genomic_DNA"/>
</dbReference>
<evidence type="ECO:0000256" key="1">
    <source>
        <dbReference type="ARBA" id="ARBA00002190"/>
    </source>
</evidence>
<organism evidence="8 9">
    <name type="scientific">Actinomadura darangshiensis</name>
    <dbReference type="NCBI Taxonomy" id="705336"/>
    <lineage>
        <taxon>Bacteria</taxon>
        <taxon>Bacillati</taxon>
        <taxon>Actinomycetota</taxon>
        <taxon>Actinomycetes</taxon>
        <taxon>Streptosporangiales</taxon>
        <taxon>Thermomonosporaceae</taxon>
        <taxon>Actinomadura</taxon>
    </lineage>
</organism>
<dbReference type="OrthoDB" id="9793302at2"/>
<evidence type="ECO:0000256" key="3">
    <source>
        <dbReference type="ARBA" id="ARBA00022578"/>
    </source>
</evidence>
<keyword evidence="6" id="KW-0814">Transposable element</keyword>
<name>A0A4R4ZT21_9ACTN</name>
<evidence type="ECO:0000256" key="7">
    <source>
        <dbReference type="SAM" id="MobiDB-lite"/>
    </source>
</evidence>
<evidence type="ECO:0000256" key="5">
    <source>
        <dbReference type="ARBA" id="ARBA00023172"/>
    </source>
</evidence>
<accession>A0A4R4ZT21</accession>
<dbReference type="Pfam" id="PF00872">
    <property type="entry name" value="Transposase_mut"/>
    <property type="match status" value="1"/>
</dbReference>
<gene>
    <name evidence="8" type="ORF">E1293_44830</name>
</gene>